<dbReference type="CDD" id="cd02440">
    <property type="entry name" value="AdoMet_MTases"/>
    <property type="match status" value="1"/>
</dbReference>
<feature type="region of interest" description="Disordered" evidence="1">
    <location>
        <begin position="113"/>
        <end position="132"/>
    </location>
</feature>
<comment type="caution">
    <text evidence="2">The sequence shown here is derived from an EMBL/GenBank/DDBJ whole genome shotgun (WGS) entry which is preliminary data.</text>
</comment>
<organism evidence="2 3">
    <name type="scientific">Phyllosticta citriasiana</name>
    <dbReference type="NCBI Taxonomy" id="595635"/>
    <lineage>
        <taxon>Eukaryota</taxon>
        <taxon>Fungi</taxon>
        <taxon>Dikarya</taxon>
        <taxon>Ascomycota</taxon>
        <taxon>Pezizomycotina</taxon>
        <taxon>Dothideomycetes</taxon>
        <taxon>Dothideomycetes incertae sedis</taxon>
        <taxon>Botryosphaeriales</taxon>
        <taxon>Phyllostictaceae</taxon>
        <taxon>Phyllosticta</taxon>
    </lineage>
</organism>
<dbReference type="InterPro" id="IPR029063">
    <property type="entry name" value="SAM-dependent_MTases_sf"/>
</dbReference>
<dbReference type="EMBL" id="JBBPHU010000004">
    <property type="protein sequence ID" value="KAK7519228.1"/>
    <property type="molecule type" value="Genomic_DNA"/>
</dbReference>
<evidence type="ECO:0000256" key="1">
    <source>
        <dbReference type="SAM" id="MobiDB-lite"/>
    </source>
</evidence>
<evidence type="ECO:0000313" key="3">
    <source>
        <dbReference type="Proteomes" id="UP001363622"/>
    </source>
</evidence>
<accession>A0ABR1KVE0</accession>
<evidence type="ECO:0000313" key="2">
    <source>
        <dbReference type="EMBL" id="KAK7519228.1"/>
    </source>
</evidence>
<dbReference type="Pfam" id="PF13489">
    <property type="entry name" value="Methyltransf_23"/>
    <property type="match status" value="1"/>
</dbReference>
<name>A0ABR1KVE0_9PEZI</name>
<reference evidence="2 3" key="1">
    <citation type="submission" date="2024-04" db="EMBL/GenBank/DDBJ databases">
        <title>Phyllosticta paracitricarpa is synonymous to the EU quarantine fungus P. citricarpa based on phylogenomic analyses.</title>
        <authorList>
            <consortium name="Lawrence Berkeley National Laboratory"/>
            <person name="Van Ingen-Buijs V.A."/>
            <person name="Van Westerhoven A.C."/>
            <person name="Haridas S."/>
            <person name="Skiadas P."/>
            <person name="Martin F."/>
            <person name="Groenewald J.Z."/>
            <person name="Crous P.W."/>
            <person name="Seidl M.F."/>
        </authorList>
    </citation>
    <scope>NUCLEOTIDE SEQUENCE [LARGE SCALE GENOMIC DNA]</scope>
    <source>
        <strain evidence="2 3">CBS 123371</strain>
    </source>
</reference>
<dbReference type="SUPFAM" id="SSF53335">
    <property type="entry name" value="S-adenosyl-L-methionine-dependent methyltransferases"/>
    <property type="match status" value="1"/>
</dbReference>
<dbReference type="PANTHER" id="PTHR43591:SF10">
    <property type="entry name" value="ABC TRANSMEMBRANE TYPE-1 DOMAIN-CONTAINING PROTEIN-RELATED"/>
    <property type="match status" value="1"/>
</dbReference>
<keyword evidence="2" id="KW-0808">Transferase</keyword>
<dbReference type="GO" id="GO:0008168">
    <property type="term" value="F:methyltransferase activity"/>
    <property type="evidence" value="ECO:0007669"/>
    <property type="project" value="UniProtKB-KW"/>
</dbReference>
<proteinExistence type="predicted"/>
<dbReference type="GO" id="GO:0032259">
    <property type="term" value="P:methylation"/>
    <property type="evidence" value="ECO:0007669"/>
    <property type="project" value="UniProtKB-KW"/>
</dbReference>
<keyword evidence="3" id="KW-1185">Reference proteome</keyword>
<dbReference type="Gene3D" id="3.40.50.150">
    <property type="entry name" value="Vaccinia Virus protein VP39"/>
    <property type="match status" value="1"/>
</dbReference>
<gene>
    <name evidence="2" type="ORF">IWZ03DRAFT_359406</name>
</gene>
<dbReference type="Proteomes" id="UP001363622">
    <property type="component" value="Unassembled WGS sequence"/>
</dbReference>
<keyword evidence="2" id="KW-0489">Methyltransferase</keyword>
<dbReference type="PANTHER" id="PTHR43591">
    <property type="entry name" value="METHYLTRANSFERASE"/>
    <property type="match status" value="1"/>
</dbReference>
<protein>
    <submittedName>
        <fullName evidence="2">S-adenosyl-L-methionine-dependent methyltransferase</fullName>
    </submittedName>
</protein>
<sequence length="316" mass="35097">MTTETGRGYHNTSSVYFFPNDTVEQDRLNAQSSAIKSMLEGRVTLAPLPPNPSRILDIGCGTGHATLDIARQYPSAQVYGLDISPVPEKSVKEAPPNLHFLTGNILDVHPTAAASSTAHSGDEAPPSSDELNTTLQPNTFTHVFARLLVMGMNDWPGLISRAYSLLAPGGYLELQELDIWFRDANGTHIEHEFEDFMGTAMRERGLDMRAGPNMAERMRAAGFVDVEVHRRRWVVKALPGEPVSEMTRYASVAMPANIDEIARKLAKPQTDRWGKPEAVEQMKKTTYERVFSQPGAHCEYFVTIGRKPEAQREKSE</sequence>